<dbReference type="GO" id="GO:0016787">
    <property type="term" value="F:hydrolase activity"/>
    <property type="evidence" value="ECO:0007669"/>
    <property type="project" value="UniProtKB-KW"/>
</dbReference>
<dbReference type="PANTHER" id="PTHR43433">
    <property type="entry name" value="HYDROLASE, ALPHA/BETA FOLD FAMILY PROTEIN"/>
    <property type="match status" value="1"/>
</dbReference>
<evidence type="ECO:0000313" key="3">
    <source>
        <dbReference type="Proteomes" id="UP000055019"/>
    </source>
</evidence>
<dbReference type="InterPro" id="IPR050471">
    <property type="entry name" value="AB_hydrolase"/>
</dbReference>
<comment type="caution">
    <text evidence="2">The sequence shown here is derived from an EMBL/GenBank/DDBJ whole genome shotgun (WGS) entry which is preliminary data.</text>
</comment>
<proteinExistence type="predicted"/>
<dbReference type="InterPro" id="IPR000073">
    <property type="entry name" value="AB_hydrolase_1"/>
</dbReference>
<dbReference type="EMBL" id="FCOM02000035">
    <property type="protein sequence ID" value="SAL80797.1"/>
    <property type="molecule type" value="Genomic_DNA"/>
</dbReference>
<name>A0A158KI84_9BURK</name>
<accession>A0A158KI84</accession>
<dbReference type="Proteomes" id="UP000055019">
    <property type="component" value="Unassembled WGS sequence"/>
</dbReference>
<keyword evidence="2" id="KW-0378">Hydrolase</keyword>
<protein>
    <submittedName>
        <fullName evidence="2">Alpha/beta hydrolase</fullName>
    </submittedName>
</protein>
<dbReference type="OrthoDB" id="9785847at2"/>
<dbReference type="AlphaFoldDB" id="A0A158KI84"/>
<feature type="domain" description="AB hydrolase-1" evidence="1">
    <location>
        <begin position="20"/>
        <end position="134"/>
    </location>
</feature>
<sequence length="263" mass="28855">MPYIERGISRQYYEVHGEGPPIVLLHGVGGNHASWFKQVVAWRNRFQLILVDARGFGNSTDGELMGRAAFTDDLLLVMNELRLPRVSIVAQSMGAGTAIDFTCRFPQRVESLVIADSLVGLALPEPLASSLSMLRRETAKLSQVERVLGRAYVEREPESTMLYLQLASFNRYNAKNITGHQASHSPQELVKTGVRIAFVSGSEDVLFPEELIAAACDCVVGAELIRLSGCGHSAYFEDAESFNLLVGAWLERGTVQQIQQSGG</sequence>
<dbReference type="InterPro" id="IPR029058">
    <property type="entry name" value="AB_hydrolase_fold"/>
</dbReference>
<evidence type="ECO:0000259" key="1">
    <source>
        <dbReference type="Pfam" id="PF00561"/>
    </source>
</evidence>
<organism evidence="2 3">
    <name type="scientific">Caballeronia arvi</name>
    <dbReference type="NCBI Taxonomy" id="1777135"/>
    <lineage>
        <taxon>Bacteria</taxon>
        <taxon>Pseudomonadati</taxon>
        <taxon>Pseudomonadota</taxon>
        <taxon>Betaproteobacteria</taxon>
        <taxon>Burkholderiales</taxon>
        <taxon>Burkholderiaceae</taxon>
        <taxon>Caballeronia</taxon>
    </lineage>
</organism>
<evidence type="ECO:0000313" key="2">
    <source>
        <dbReference type="EMBL" id="SAL80797.1"/>
    </source>
</evidence>
<dbReference type="SUPFAM" id="SSF53474">
    <property type="entry name" value="alpha/beta-Hydrolases"/>
    <property type="match status" value="1"/>
</dbReference>
<gene>
    <name evidence="2" type="ORF">AWB74_05791</name>
</gene>
<keyword evidence="3" id="KW-1185">Reference proteome</keyword>
<dbReference type="Pfam" id="PF00561">
    <property type="entry name" value="Abhydrolase_1"/>
    <property type="match status" value="1"/>
</dbReference>
<dbReference type="RefSeq" id="WP_087039244.1">
    <property type="nucleotide sequence ID" value="NZ_FCOM02000035.1"/>
</dbReference>
<dbReference type="Gene3D" id="3.40.50.1820">
    <property type="entry name" value="alpha/beta hydrolase"/>
    <property type="match status" value="1"/>
</dbReference>
<dbReference type="PANTHER" id="PTHR43433:SF10">
    <property type="entry name" value="AB HYDROLASE-1 DOMAIN-CONTAINING PROTEIN"/>
    <property type="match status" value="1"/>
</dbReference>
<dbReference type="PRINTS" id="PR00111">
    <property type="entry name" value="ABHYDROLASE"/>
</dbReference>
<reference evidence="2" key="1">
    <citation type="submission" date="2016-01" db="EMBL/GenBank/DDBJ databases">
        <authorList>
            <person name="Peeters C."/>
        </authorList>
    </citation>
    <scope>NUCLEOTIDE SEQUENCE [LARGE SCALE GENOMIC DNA]</scope>
    <source>
        <strain evidence="2">LMG 29317</strain>
    </source>
</reference>